<reference evidence="1 2" key="1">
    <citation type="journal article" date="2012" name="Genome Biol.">
        <title>Sequencing three crocodilian genomes to illuminate the evolution of archosaurs and amniotes.</title>
        <authorList>
            <person name="St John J.A."/>
            <person name="Braun E.L."/>
            <person name="Isberg S.R."/>
            <person name="Miles L.G."/>
            <person name="Chong A.Y."/>
            <person name="Gongora J."/>
            <person name="Dalzell P."/>
            <person name="Moran C."/>
            <person name="Bed'hom B."/>
            <person name="Abzhanov A."/>
            <person name="Burgess S.C."/>
            <person name="Cooksey A.M."/>
            <person name="Castoe T.A."/>
            <person name="Crawford N.G."/>
            <person name="Densmore L.D."/>
            <person name="Drew J.C."/>
            <person name="Edwards S.V."/>
            <person name="Faircloth B.C."/>
            <person name="Fujita M.K."/>
            <person name="Greenwold M.J."/>
            <person name="Hoffmann F.G."/>
            <person name="Howard J.M."/>
            <person name="Iguchi T."/>
            <person name="Janes D.E."/>
            <person name="Khan S.Y."/>
            <person name="Kohno S."/>
            <person name="de Koning A.J."/>
            <person name="Lance S.L."/>
            <person name="McCarthy F.M."/>
            <person name="McCormack J.E."/>
            <person name="Merchant M.E."/>
            <person name="Peterson D.G."/>
            <person name="Pollock D.D."/>
            <person name="Pourmand N."/>
            <person name="Raney B.J."/>
            <person name="Roessler K.A."/>
            <person name="Sanford J.R."/>
            <person name="Sawyer R.H."/>
            <person name="Schmidt C.J."/>
            <person name="Triplett E.W."/>
            <person name="Tuberville T.D."/>
            <person name="Venegas-Anaya M."/>
            <person name="Howard J.T."/>
            <person name="Jarvis E.D."/>
            <person name="Guillette L.J.Jr."/>
            <person name="Glenn T.C."/>
            <person name="Green R.E."/>
            <person name="Ray D.A."/>
        </authorList>
    </citation>
    <scope>NUCLEOTIDE SEQUENCE [LARGE SCALE GENOMIC DNA]</scope>
    <source>
        <strain evidence="1">KSC_2009_1</strain>
    </source>
</reference>
<dbReference type="EMBL" id="AKHW03000817">
    <property type="protein sequence ID" value="KYO44303.1"/>
    <property type="molecule type" value="Genomic_DNA"/>
</dbReference>
<evidence type="ECO:0000313" key="2">
    <source>
        <dbReference type="Proteomes" id="UP000050525"/>
    </source>
</evidence>
<evidence type="ECO:0000313" key="1">
    <source>
        <dbReference type="EMBL" id="KYO44303.1"/>
    </source>
</evidence>
<sequence>MLGIWLPTSCSMDPQQGYSGKEAQEGGAWLCKTDFCSSGSFVPCQEAQWHGGADLSSQLSRGALEGTDTHSLFAEQRMSRQY</sequence>
<keyword evidence="2" id="KW-1185">Reference proteome</keyword>
<name>A0A151P5L2_ALLMI</name>
<protein>
    <submittedName>
        <fullName evidence="1">Uncharacterized protein</fullName>
    </submittedName>
</protein>
<organism evidence="1 2">
    <name type="scientific">Alligator mississippiensis</name>
    <name type="common">American alligator</name>
    <dbReference type="NCBI Taxonomy" id="8496"/>
    <lineage>
        <taxon>Eukaryota</taxon>
        <taxon>Metazoa</taxon>
        <taxon>Chordata</taxon>
        <taxon>Craniata</taxon>
        <taxon>Vertebrata</taxon>
        <taxon>Euteleostomi</taxon>
        <taxon>Archelosauria</taxon>
        <taxon>Archosauria</taxon>
        <taxon>Crocodylia</taxon>
        <taxon>Alligatoridae</taxon>
        <taxon>Alligatorinae</taxon>
        <taxon>Alligator</taxon>
    </lineage>
</organism>
<comment type="caution">
    <text evidence="1">The sequence shown here is derived from an EMBL/GenBank/DDBJ whole genome shotgun (WGS) entry which is preliminary data.</text>
</comment>
<proteinExistence type="predicted"/>
<dbReference type="AlphaFoldDB" id="A0A151P5L2"/>
<dbReference type="Proteomes" id="UP000050525">
    <property type="component" value="Unassembled WGS sequence"/>
</dbReference>
<gene>
    <name evidence="1" type="ORF">Y1Q_0012076</name>
</gene>
<accession>A0A151P5L2</accession>